<proteinExistence type="inferred from homology"/>
<evidence type="ECO:0000313" key="6">
    <source>
        <dbReference type="Proteomes" id="UP000021816"/>
    </source>
</evidence>
<dbReference type="EC" id="2.2.1.1" evidence="5"/>
<organism evidence="5 6">
    <name type="scientific">Candidatus Accumulibacter appositus</name>
    <dbReference type="NCBI Taxonomy" id="1454003"/>
    <lineage>
        <taxon>Bacteria</taxon>
        <taxon>Pseudomonadati</taxon>
        <taxon>Pseudomonadota</taxon>
        <taxon>Betaproteobacteria</taxon>
        <taxon>Candidatus Accumulibacter</taxon>
    </lineage>
</organism>
<comment type="similarity">
    <text evidence="2">Belongs to the transketolase family.</text>
</comment>
<dbReference type="Proteomes" id="UP000021816">
    <property type="component" value="Unassembled WGS sequence"/>
</dbReference>
<protein>
    <submittedName>
        <fullName evidence="5">Transketolase 2</fullName>
        <ecNumber evidence="5">2.2.1.1</ecNumber>
    </submittedName>
</protein>
<dbReference type="SUPFAM" id="SSF52518">
    <property type="entry name" value="Thiamin diphosphate-binding fold (THDP-binding)"/>
    <property type="match status" value="1"/>
</dbReference>
<feature type="domain" description="Transketolase N-terminal" evidence="4">
    <location>
        <begin position="24"/>
        <end position="258"/>
    </location>
</feature>
<dbReference type="InterPro" id="IPR029061">
    <property type="entry name" value="THDP-binding"/>
</dbReference>
<dbReference type="CDD" id="cd02012">
    <property type="entry name" value="TPP_TK"/>
    <property type="match status" value="1"/>
</dbReference>
<dbReference type="PANTHER" id="PTHR47514:SF1">
    <property type="entry name" value="TRANSKETOLASE N-TERMINAL SECTION-RELATED"/>
    <property type="match status" value="1"/>
</dbReference>
<comment type="cofactor">
    <cofactor evidence="1">
        <name>thiamine diphosphate</name>
        <dbReference type="ChEBI" id="CHEBI:58937"/>
    </cofactor>
</comment>
<dbReference type="AlphaFoldDB" id="A0A011QGC8"/>
<keyword evidence="5" id="KW-0808">Transferase</keyword>
<evidence type="ECO:0000256" key="2">
    <source>
        <dbReference type="ARBA" id="ARBA00007131"/>
    </source>
</evidence>
<keyword evidence="3" id="KW-0786">Thiamine pyrophosphate</keyword>
<comment type="caution">
    <text evidence="5">The sequence shown here is derived from an EMBL/GenBank/DDBJ whole genome shotgun (WGS) entry which is preliminary data.</text>
</comment>
<gene>
    <name evidence="5" type="primary">tktB</name>
    <name evidence="5" type="ORF">AW10_03509</name>
</gene>
<sequence>MREMSDRFVDLLRNTKIRLLQLHRDANCGHLGGNFSCIEALMTLHHRVMEADDRFVLSKGHSAGALYATLWSLGHLSDADLQTFTRDDSLLPGHPSGSGIPGLMFSTGSLGHGPSLATGLALAARHKGLDHRVFCLCSDGEWQEGSCWEALSFAIHQRLKNLVLLIDQNGLQGFGRTADVISCDDLTPRIAAFGADVEKINGHDPDAIVKAIARPPNGVPRVLILDTVKGRGLHFEGQLESHYLPLSEANYAAARSTLEREGCQ</sequence>
<accession>A0A011QGC8</accession>
<dbReference type="PATRIC" id="fig|1454003.3.peg.3564"/>
<evidence type="ECO:0000256" key="3">
    <source>
        <dbReference type="ARBA" id="ARBA00023052"/>
    </source>
</evidence>
<dbReference type="EMBL" id="JEMX01000088">
    <property type="protein sequence ID" value="EXI77874.1"/>
    <property type="molecule type" value="Genomic_DNA"/>
</dbReference>
<name>A0A011QGC8_9PROT</name>
<evidence type="ECO:0000259" key="4">
    <source>
        <dbReference type="Pfam" id="PF00456"/>
    </source>
</evidence>
<evidence type="ECO:0000313" key="5">
    <source>
        <dbReference type="EMBL" id="EXI77874.1"/>
    </source>
</evidence>
<evidence type="ECO:0000256" key="1">
    <source>
        <dbReference type="ARBA" id="ARBA00001964"/>
    </source>
</evidence>
<dbReference type="STRING" id="1454003.AW10_03509"/>
<dbReference type="Pfam" id="PF00456">
    <property type="entry name" value="Transketolase_N"/>
    <property type="match status" value="1"/>
</dbReference>
<dbReference type="PANTHER" id="PTHR47514">
    <property type="entry name" value="TRANSKETOLASE N-TERMINAL SECTION-RELATED"/>
    <property type="match status" value="1"/>
</dbReference>
<dbReference type="GO" id="GO:0004802">
    <property type="term" value="F:transketolase activity"/>
    <property type="evidence" value="ECO:0007669"/>
    <property type="project" value="UniProtKB-EC"/>
</dbReference>
<reference evidence="5 6" key="1">
    <citation type="submission" date="2014-02" db="EMBL/GenBank/DDBJ databases">
        <title>Expanding our view of genomic diversity in Candidatus Accumulibacter clades.</title>
        <authorList>
            <person name="Skennerton C.T."/>
            <person name="Barr J.J."/>
            <person name="Slater F.R."/>
            <person name="Bond P.L."/>
            <person name="Tyson G.W."/>
        </authorList>
    </citation>
    <scope>NUCLEOTIDE SEQUENCE [LARGE SCALE GENOMIC DNA]</scope>
    <source>
        <strain evidence="6">BA-92</strain>
    </source>
</reference>
<dbReference type="InterPro" id="IPR005474">
    <property type="entry name" value="Transketolase_N"/>
</dbReference>
<dbReference type="Gene3D" id="3.40.50.970">
    <property type="match status" value="1"/>
</dbReference>